<feature type="compositionally biased region" description="Pro residues" evidence="1">
    <location>
        <begin position="325"/>
        <end position="344"/>
    </location>
</feature>
<dbReference type="GeneID" id="77730811"/>
<feature type="compositionally biased region" description="Low complexity" evidence="1">
    <location>
        <begin position="624"/>
        <end position="638"/>
    </location>
</feature>
<evidence type="ECO:0000256" key="1">
    <source>
        <dbReference type="SAM" id="MobiDB-lite"/>
    </source>
</evidence>
<feature type="region of interest" description="Disordered" evidence="1">
    <location>
        <begin position="301"/>
        <end position="355"/>
    </location>
</feature>
<feature type="compositionally biased region" description="Low complexity" evidence="1">
    <location>
        <begin position="302"/>
        <end position="313"/>
    </location>
</feature>
<keyword evidence="3" id="KW-1185">Reference proteome</keyword>
<feature type="compositionally biased region" description="Basic and acidic residues" evidence="1">
    <location>
        <begin position="440"/>
        <end position="452"/>
    </location>
</feature>
<feature type="compositionally biased region" description="Polar residues" evidence="1">
    <location>
        <begin position="681"/>
        <end position="694"/>
    </location>
</feature>
<feature type="compositionally biased region" description="Low complexity" evidence="1">
    <location>
        <begin position="123"/>
        <end position="137"/>
    </location>
</feature>
<name>A0AA38GZP4_9TREE</name>
<comment type="caution">
    <text evidence="2">The sequence shown here is derived from an EMBL/GenBank/DDBJ whole genome shotgun (WGS) entry which is preliminary data.</text>
</comment>
<feature type="region of interest" description="Disordered" evidence="1">
    <location>
        <begin position="109"/>
        <end position="174"/>
    </location>
</feature>
<feature type="region of interest" description="Disordered" evidence="1">
    <location>
        <begin position="624"/>
        <end position="763"/>
    </location>
</feature>
<dbReference type="RefSeq" id="XP_052941685.1">
    <property type="nucleotide sequence ID" value="XM_053091606.1"/>
</dbReference>
<feature type="compositionally biased region" description="Low complexity" evidence="1">
    <location>
        <begin position="656"/>
        <end position="666"/>
    </location>
</feature>
<feature type="region of interest" description="Disordered" evidence="1">
    <location>
        <begin position="891"/>
        <end position="1038"/>
    </location>
</feature>
<accession>A0AA38GZP4</accession>
<evidence type="ECO:0000313" key="2">
    <source>
        <dbReference type="EMBL" id="KAI9631908.1"/>
    </source>
</evidence>
<feature type="region of interest" description="Disordered" evidence="1">
    <location>
        <begin position="778"/>
        <end position="802"/>
    </location>
</feature>
<feature type="compositionally biased region" description="Basic and acidic residues" evidence="1">
    <location>
        <begin position="696"/>
        <end position="712"/>
    </location>
</feature>
<proteinExistence type="predicted"/>
<feature type="region of interest" description="Disordered" evidence="1">
    <location>
        <begin position="249"/>
        <end position="278"/>
    </location>
</feature>
<feature type="compositionally biased region" description="Polar residues" evidence="1">
    <location>
        <begin position="963"/>
        <end position="1006"/>
    </location>
</feature>
<gene>
    <name evidence="2" type="ORF">MKK02DRAFT_41540</name>
</gene>
<sequence>MMQQRRAARRSAALSVAQPPSVPTSPLYSSKRLVRRISQAPGQAHDGSSSGSSSPDSLYSNSSPTLPDPAFEFDGGEQIQEHDEAEYESLMAESAGWQTPAWGTWPEVGGLGADWTPSPTHHSPSGGTIISISPAGSLNSRRGRGSPFWSGAKAQTPTDDVRRGSDASLLGFNLNSPDRRRLPAARRRSSVMSNGSVMDPVEDARLRNINSMSMLRRRFSEVVEIAATAEQMQGRQDTLVARRIMSQWSPYSDASEAEDDDDTSEIHTAPYIPTPPVQHSVPTVLSNFPLASTAAAPDYADSSSEMLHSQSSSPGSPAYHARPLPRIPRAPPPRTFATPPPPDQPATLLKERSRPTLSRAITDYQFPPRPDVVPTGVAAPRPVLHRSTSTPFFSASANGREAASLLSTRVNAIMPLHRPIPLGVSPLRASLRRQSVVSDGDSRRGSLVESRRPSLAAQLPDRRFSAVKEGDLRRASMDRRLSIEMRRMSLEGRKMSADGRKVSMEGRKLSTAGREALPIGLRMSVDGKQMGDSRSLASPIRDSRRASAASMRMITTVEERRRSSATSRKSSVVSVGEYGYLAPQIVIDAAPSVSPEMVQPVPRFKRNAPPSIVLPEFSFPFQATPTSTTSATGGLASPDVKTPRFNPLDSFLGRASPSPNLPSSPSTVCPLSPLPTEDESASVTPTIPSASPRQSIMDRGRPLSPPEFRESFLPRFRGPSHHSPRSSPVETLASVAPVPPPVPVEQSRAATPPEVPRQVSRKAVPRISEAELIVEERRDQSMRRRSRRGAVGQMEPMGSSGREMAHILEVAPSLIQREASPVLPPSVQRTATSSHRRAISTDHTSRSPPAHIGMGRPPNRRQVTLPAPLAPVIEPTRIRKSHVVFEESTWGNPAHLQQPLAPSSPAVPSSRPRTHSRTQSSSSPAPSVSTHLTHAYGPSPPPRAEGLLPPVPQPRSLEKSVLKRSSVTFSETPQAIPNASGSASRPTVSRASSFTRFFKSRPQSISGPLPLVGPSKPVRPSIRPMSSDVAGMGHSWQG</sequence>
<feature type="compositionally biased region" description="Low complexity" evidence="1">
    <location>
        <begin position="48"/>
        <end position="63"/>
    </location>
</feature>
<dbReference type="Proteomes" id="UP001164286">
    <property type="component" value="Unassembled WGS sequence"/>
</dbReference>
<evidence type="ECO:0000313" key="3">
    <source>
        <dbReference type="Proteomes" id="UP001164286"/>
    </source>
</evidence>
<feature type="region of interest" description="Disordered" evidence="1">
    <location>
        <begin position="434"/>
        <end position="454"/>
    </location>
</feature>
<feature type="compositionally biased region" description="Pro residues" evidence="1">
    <location>
        <begin position="938"/>
        <end position="953"/>
    </location>
</feature>
<protein>
    <submittedName>
        <fullName evidence="2">Uncharacterized protein</fullName>
    </submittedName>
</protein>
<feature type="compositionally biased region" description="Low complexity" evidence="1">
    <location>
        <begin position="901"/>
        <end position="930"/>
    </location>
</feature>
<dbReference type="EMBL" id="JAKWFO010000016">
    <property type="protein sequence ID" value="KAI9631908.1"/>
    <property type="molecule type" value="Genomic_DNA"/>
</dbReference>
<organism evidence="2 3">
    <name type="scientific">Dioszegia hungarica</name>
    <dbReference type="NCBI Taxonomy" id="4972"/>
    <lineage>
        <taxon>Eukaryota</taxon>
        <taxon>Fungi</taxon>
        <taxon>Dikarya</taxon>
        <taxon>Basidiomycota</taxon>
        <taxon>Agaricomycotina</taxon>
        <taxon>Tremellomycetes</taxon>
        <taxon>Tremellales</taxon>
        <taxon>Bulleribasidiaceae</taxon>
        <taxon>Dioszegia</taxon>
    </lineage>
</organism>
<feature type="region of interest" description="Disordered" evidence="1">
    <location>
        <begin position="527"/>
        <end position="551"/>
    </location>
</feature>
<feature type="region of interest" description="Disordered" evidence="1">
    <location>
        <begin position="819"/>
        <end position="863"/>
    </location>
</feature>
<reference evidence="2" key="1">
    <citation type="journal article" date="2022" name="G3 (Bethesda)">
        <title>High quality genome of the basidiomycete yeast Dioszegia hungarica PDD-24b-2 isolated from cloud water.</title>
        <authorList>
            <person name="Jarrige D."/>
            <person name="Haridas S."/>
            <person name="Bleykasten-Grosshans C."/>
            <person name="Joly M."/>
            <person name="Nadalig T."/>
            <person name="Sancelme M."/>
            <person name="Vuilleumier S."/>
            <person name="Grigoriev I.V."/>
            <person name="Amato P."/>
            <person name="Bringel F."/>
        </authorList>
    </citation>
    <scope>NUCLEOTIDE SEQUENCE</scope>
    <source>
        <strain evidence="2">PDD-24b-2</strain>
    </source>
</reference>
<feature type="region of interest" description="Disordered" evidence="1">
    <location>
        <begin position="1"/>
        <end position="91"/>
    </location>
</feature>
<dbReference type="AlphaFoldDB" id="A0AA38GZP4"/>